<dbReference type="RefSeq" id="WP_147784624.1">
    <property type="nucleotide sequence ID" value="NZ_VRMG01000010.1"/>
</dbReference>
<keyword evidence="5 7" id="KW-1133">Transmembrane helix</keyword>
<evidence type="ECO:0000259" key="8">
    <source>
        <dbReference type="Pfam" id="PF13632"/>
    </source>
</evidence>
<feature type="transmembrane region" description="Helical" evidence="7">
    <location>
        <begin position="441"/>
        <end position="461"/>
    </location>
</feature>
<feature type="transmembrane region" description="Helical" evidence="7">
    <location>
        <begin position="406"/>
        <end position="429"/>
    </location>
</feature>
<evidence type="ECO:0000256" key="4">
    <source>
        <dbReference type="ARBA" id="ARBA00022692"/>
    </source>
</evidence>
<evidence type="ECO:0000313" key="9">
    <source>
        <dbReference type="EMBL" id="TXN28954.1"/>
    </source>
</evidence>
<protein>
    <submittedName>
        <fullName evidence="9">Glycosyltransferase</fullName>
    </submittedName>
</protein>
<dbReference type="GO" id="GO:0016758">
    <property type="term" value="F:hexosyltransferase activity"/>
    <property type="evidence" value="ECO:0007669"/>
    <property type="project" value="TreeGrafter"/>
</dbReference>
<keyword evidence="2" id="KW-0328">Glycosyltransferase</keyword>
<dbReference type="InterPro" id="IPR050321">
    <property type="entry name" value="Glycosyltr_2/OpgH_subfam"/>
</dbReference>
<reference evidence="9 10" key="1">
    <citation type="submission" date="2019-08" db="EMBL/GenBank/DDBJ databases">
        <title>Bacterial whole genome sequence for Glaciihabitans sp. CHu50b-6-2.</title>
        <authorList>
            <person name="Jin L."/>
        </authorList>
    </citation>
    <scope>NUCLEOTIDE SEQUENCE [LARGE SCALE GENOMIC DNA]</scope>
    <source>
        <strain evidence="9 10">CHu50b-6-2</strain>
    </source>
</reference>
<dbReference type="Gene3D" id="3.90.550.10">
    <property type="entry name" value="Spore Coat Polysaccharide Biosynthesis Protein SpsA, Chain A"/>
    <property type="match status" value="1"/>
</dbReference>
<dbReference type="InterPro" id="IPR001173">
    <property type="entry name" value="Glyco_trans_2-like"/>
</dbReference>
<proteinExistence type="predicted"/>
<feature type="transmembrane region" description="Helical" evidence="7">
    <location>
        <begin position="514"/>
        <end position="532"/>
    </location>
</feature>
<keyword evidence="3 9" id="KW-0808">Transferase</keyword>
<name>A0A5C8UM46_9MICO</name>
<feature type="transmembrane region" description="Helical" evidence="7">
    <location>
        <begin position="373"/>
        <end position="394"/>
    </location>
</feature>
<feature type="transmembrane region" description="Helical" evidence="7">
    <location>
        <begin position="482"/>
        <end position="502"/>
    </location>
</feature>
<dbReference type="Proteomes" id="UP000321379">
    <property type="component" value="Unassembled WGS sequence"/>
</dbReference>
<dbReference type="InterPro" id="IPR029044">
    <property type="entry name" value="Nucleotide-diphossugar_trans"/>
</dbReference>
<gene>
    <name evidence="9" type="ORF">FVP33_15640</name>
</gene>
<feature type="domain" description="Glycosyltransferase 2-like" evidence="8">
    <location>
        <begin position="214"/>
        <end position="420"/>
    </location>
</feature>
<dbReference type="EMBL" id="VRMG01000010">
    <property type="protein sequence ID" value="TXN28954.1"/>
    <property type="molecule type" value="Genomic_DNA"/>
</dbReference>
<feature type="transmembrane region" description="Helical" evidence="7">
    <location>
        <begin position="66"/>
        <end position="87"/>
    </location>
</feature>
<evidence type="ECO:0000256" key="2">
    <source>
        <dbReference type="ARBA" id="ARBA00022676"/>
    </source>
</evidence>
<evidence type="ECO:0000256" key="6">
    <source>
        <dbReference type="ARBA" id="ARBA00023136"/>
    </source>
</evidence>
<dbReference type="PANTHER" id="PTHR43867">
    <property type="entry name" value="CELLULOSE SYNTHASE CATALYTIC SUBUNIT A [UDP-FORMING]"/>
    <property type="match status" value="1"/>
</dbReference>
<evidence type="ECO:0000313" key="10">
    <source>
        <dbReference type="Proteomes" id="UP000321379"/>
    </source>
</evidence>
<dbReference type="AlphaFoldDB" id="A0A5C8UM46"/>
<evidence type="ECO:0000256" key="7">
    <source>
        <dbReference type="SAM" id="Phobius"/>
    </source>
</evidence>
<organism evidence="9 10">
    <name type="scientific">Lacisediminihabitans profunda</name>
    <dbReference type="NCBI Taxonomy" id="2594790"/>
    <lineage>
        <taxon>Bacteria</taxon>
        <taxon>Bacillati</taxon>
        <taxon>Actinomycetota</taxon>
        <taxon>Actinomycetes</taxon>
        <taxon>Micrococcales</taxon>
        <taxon>Microbacteriaceae</taxon>
        <taxon>Lacisediminihabitans</taxon>
    </lineage>
</organism>
<evidence type="ECO:0000256" key="3">
    <source>
        <dbReference type="ARBA" id="ARBA00022679"/>
    </source>
</evidence>
<dbReference type="PANTHER" id="PTHR43867:SF2">
    <property type="entry name" value="CELLULOSE SYNTHASE CATALYTIC SUBUNIT A [UDP-FORMING]"/>
    <property type="match status" value="1"/>
</dbReference>
<keyword evidence="6 7" id="KW-0472">Membrane</keyword>
<evidence type="ECO:0000256" key="1">
    <source>
        <dbReference type="ARBA" id="ARBA00004141"/>
    </source>
</evidence>
<dbReference type="CDD" id="cd06421">
    <property type="entry name" value="CESA_CelA_like"/>
    <property type="match status" value="1"/>
</dbReference>
<feature type="transmembrane region" description="Helical" evidence="7">
    <location>
        <begin position="35"/>
        <end position="54"/>
    </location>
</feature>
<comment type="subcellular location">
    <subcellularLocation>
        <location evidence="1">Membrane</location>
        <topology evidence="1">Multi-pass membrane protein</topology>
    </subcellularLocation>
</comment>
<dbReference type="SUPFAM" id="SSF53448">
    <property type="entry name" value="Nucleotide-diphospho-sugar transferases"/>
    <property type="match status" value="1"/>
</dbReference>
<accession>A0A5C8UM46</accession>
<dbReference type="GO" id="GO:0005886">
    <property type="term" value="C:plasma membrane"/>
    <property type="evidence" value="ECO:0007669"/>
    <property type="project" value="TreeGrafter"/>
</dbReference>
<keyword evidence="10" id="KW-1185">Reference proteome</keyword>
<sequence>MAPLWKDRPFRGNRRSQHTPLARVAENGAANSPTLVLFVLIATIGVLAYTFFLLNPANRGDWLPYSLVITAEVILVTQALVSMWTILSGGVDPRDFAFHHSQERIFDAESIEAEGTESSPRDWAIYLDDKRVGVDVFITVYGEELSKIRRTATAAIAMRGEHITWILDDGGSDAVRDLAGDIGARYVRRLSNHGAKAGNVNHALSISNGEFYAIFDADFVPKEDFLYETVPFFIDGNVAFVQTPQTYGNIKNLVSSGAGFMQSVFYRFIQPGRNRFNAAFCVGTNVIFRREAINDIGGMYTDSKSEDVWTSLMLHEKGWRSVYIPVTLAVGDAPETVEDYTKQQLRWASGGFEILMRHNPLNPRNRLTMDQRLQYTVTATHYLVGITPLLLLLVPPLEIYFDLRPVNLTVTWLTWLLFYLGFYGLQIMLAFNTMGSFRPATLVMATVSFPIYIRAFINVFAAREQKWHVTGGAGKRVSPFNFMIPQVLVFAFLLLTSGVAIMKDVGHGTLTLATAWNLTSTAVFAVFIVAALKEAHVARVTVPESPQLYPTFARPPVARAAHRAPAAPVVPATQAIPVAPAVPAMPVHAFDSKGMVTR</sequence>
<keyword evidence="4 7" id="KW-0812">Transmembrane</keyword>
<dbReference type="Pfam" id="PF13632">
    <property type="entry name" value="Glyco_trans_2_3"/>
    <property type="match status" value="1"/>
</dbReference>
<evidence type="ECO:0000256" key="5">
    <source>
        <dbReference type="ARBA" id="ARBA00022989"/>
    </source>
</evidence>
<comment type="caution">
    <text evidence="9">The sequence shown here is derived from an EMBL/GenBank/DDBJ whole genome shotgun (WGS) entry which is preliminary data.</text>
</comment>